<keyword evidence="2" id="KW-1185">Reference proteome</keyword>
<feature type="non-terminal residue" evidence="1">
    <location>
        <position position="812"/>
    </location>
</feature>
<reference evidence="1 2" key="1">
    <citation type="submission" date="2015-01" db="EMBL/GenBank/DDBJ databases">
        <title>The Genome Sequence of Cladophialophora immunda CBS83496.</title>
        <authorList>
            <consortium name="The Broad Institute Genomics Platform"/>
            <person name="Cuomo C."/>
            <person name="de Hoog S."/>
            <person name="Gorbushina A."/>
            <person name="Stielow B."/>
            <person name="Teixiera M."/>
            <person name="Abouelleil A."/>
            <person name="Chapman S.B."/>
            <person name="Priest M."/>
            <person name="Young S.K."/>
            <person name="Wortman J."/>
            <person name="Nusbaum C."/>
            <person name="Birren B."/>
        </authorList>
    </citation>
    <scope>NUCLEOTIDE SEQUENCE [LARGE SCALE GENOMIC DNA]</scope>
    <source>
        <strain evidence="1 2">CBS 83496</strain>
    </source>
</reference>
<dbReference type="SUPFAM" id="SSF52540">
    <property type="entry name" value="P-loop containing nucleoside triphosphate hydrolases"/>
    <property type="match status" value="1"/>
</dbReference>
<dbReference type="GeneID" id="27351931"/>
<accession>A0A0D2CE50</accession>
<dbReference type="InterPro" id="IPR036770">
    <property type="entry name" value="Ankyrin_rpt-contain_sf"/>
</dbReference>
<dbReference type="Proteomes" id="UP000054466">
    <property type="component" value="Unassembled WGS sequence"/>
</dbReference>
<dbReference type="InterPro" id="IPR027417">
    <property type="entry name" value="P-loop_NTPase"/>
</dbReference>
<sequence length="812" mass="91491">MDDQISRYEKALTKIHSLTSNDKAPQPFHFDPNLFPHVQDAKEQGDILQEKSRLHNECRSYLVALPSLKIRGTFHVVSIFHFYSSDVHIKYGDCYPEGYDDPHNKILWKDEALAHADKYAVNWQPTSWAAFGVVYLVGDDGLPLNQHVFVGQTVEPQNVASVEDWDTAVVHVGTTAIEGKEIQARAPSRVQYACFACSKCAGPINDQVCDICHHRFPYPQHSCPRQPLPPKISKAFAELGWAWAVRTQYHYSGPLRKNHTEYVYAVLQYKYCRSPEAGAELVHQFVFRDDTRGAYHVVAEVVANLVEEGLLGSFSDIEMKRRILWTALYLKLSELHTDSDVPGFSLYLNRLVRTEQCDINFSATDNLAISRELLRAYGGGSSKTAVRTMDSFRRTDRPLQSFLQQLVVEITPAEINKIYNTQETGSSYDTLLSAAVRLAGLDELDGLVTSLCEKGAYPDLSWPGMSPPIQHTILRDSISTAQRLVTHGASLMLPIYGDYVTYPLHLAAELGRHHFVKFFLTESKVRSMVDRLDGNGETALITAIKSWPSADATRKDDYLMVIRHLLDAGADPDVALSEAQFDPALFKLLCDYNPKAETCTATLEKLLCQYTDNVDDLRAIISLLCGCGAKLPVSWPAEPRFSWVEQLLSEQDEEALRSGCDDLRSQLPGLRSHTIWPYSNVPRQVLDYIKRPETLTTIESLFNNWKDSGSRVVALAAVGGQGKSQLAISYCSKWRKSYQGFLWIDASSRTSAESSVSRIVAEIDQSISKRLSNHHQRVHFIQNTFEDLKRPWMLVLDHWEDIEAVDLGLLEG</sequence>
<dbReference type="SUPFAM" id="SSF48403">
    <property type="entry name" value="Ankyrin repeat"/>
    <property type="match status" value="1"/>
</dbReference>
<dbReference type="InterPro" id="IPR002110">
    <property type="entry name" value="Ankyrin_rpt"/>
</dbReference>
<dbReference type="Gene3D" id="3.40.50.300">
    <property type="entry name" value="P-loop containing nucleotide triphosphate hydrolases"/>
    <property type="match status" value="1"/>
</dbReference>
<dbReference type="RefSeq" id="XP_016242055.1">
    <property type="nucleotide sequence ID" value="XM_016400299.1"/>
</dbReference>
<evidence type="ECO:0000313" key="1">
    <source>
        <dbReference type="EMBL" id="KIW21839.1"/>
    </source>
</evidence>
<protein>
    <submittedName>
        <fullName evidence="1">Uncharacterized protein</fullName>
    </submittedName>
</protein>
<organism evidence="1 2">
    <name type="scientific">Cladophialophora immunda</name>
    <dbReference type="NCBI Taxonomy" id="569365"/>
    <lineage>
        <taxon>Eukaryota</taxon>
        <taxon>Fungi</taxon>
        <taxon>Dikarya</taxon>
        <taxon>Ascomycota</taxon>
        <taxon>Pezizomycotina</taxon>
        <taxon>Eurotiomycetes</taxon>
        <taxon>Chaetothyriomycetidae</taxon>
        <taxon>Chaetothyriales</taxon>
        <taxon>Herpotrichiellaceae</taxon>
        <taxon>Cladophialophora</taxon>
    </lineage>
</organism>
<dbReference type="HOGENOM" id="CLU_347671_0_0_1"/>
<name>A0A0D2CE50_9EURO</name>
<proteinExistence type="predicted"/>
<dbReference type="EMBL" id="KN847143">
    <property type="protein sequence ID" value="KIW21839.1"/>
    <property type="molecule type" value="Genomic_DNA"/>
</dbReference>
<dbReference type="VEuPathDB" id="FungiDB:PV07_12737"/>
<dbReference type="SMART" id="SM00248">
    <property type="entry name" value="ANK"/>
    <property type="match status" value="3"/>
</dbReference>
<dbReference type="Gene3D" id="1.25.40.20">
    <property type="entry name" value="Ankyrin repeat-containing domain"/>
    <property type="match status" value="1"/>
</dbReference>
<gene>
    <name evidence="1" type="ORF">PV07_12737</name>
</gene>
<evidence type="ECO:0000313" key="2">
    <source>
        <dbReference type="Proteomes" id="UP000054466"/>
    </source>
</evidence>
<dbReference type="AlphaFoldDB" id="A0A0D2CE50"/>